<keyword evidence="3" id="KW-0804">Transcription</keyword>
<dbReference type="Pfam" id="PF12833">
    <property type="entry name" value="HTH_18"/>
    <property type="match status" value="1"/>
</dbReference>
<evidence type="ECO:0000313" key="6">
    <source>
        <dbReference type="Proteomes" id="UP000400924"/>
    </source>
</evidence>
<comment type="caution">
    <text evidence="5">The sequence shown here is derived from an EMBL/GenBank/DDBJ whole genome shotgun (WGS) entry which is preliminary data.</text>
</comment>
<dbReference type="InterPro" id="IPR050204">
    <property type="entry name" value="AraC_XylS_family_regulators"/>
</dbReference>
<sequence>MVAEVVFRSEDVPAADRFDWWRERMNQTHAPMELTSEFAADFRAHQRIIGLGDVSVWPAVFQPLVNTRTAKHIKQSDPEVYHLSLLLGGTATMTWDDRQAVYGPSDFLINDSSRPVEIRAGQESIRTIGVEIPKARLSLSPAKVDQIVGRRLAPLSGQEGIGALLAQFLTRLSADTGSYQVADGPRLATVVVDLASALFAHVLDAEEALCPEARRRALVLRIQAFIRQNLHDPGLTPRTVAAAHHISPSYLHRVFRDENDTVTAYLRRERLERTRRDLADPALRAVPVHRIAARWGFSHPAAFSRAFRTAYGYPPSHHRELVSSPSG</sequence>
<evidence type="ECO:0000256" key="3">
    <source>
        <dbReference type="ARBA" id="ARBA00023163"/>
    </source>
</evidence>
<evidence type="ECO:0000256" key="2">
    <source>
        <dbReference type="ARBA" id="ARBA00023125"/>
    </source>
</evidence>
<dbReference type="SUPFAM" id="SSF46689">
    <property type="entry name" value="Homeodomain-like"/>
    <property type="match status" value="1"/>
</dbReference>
<keyword evidence="6" id="KW-1185">Reference proteome</keyword>
<dbReference type="EMBL" id="VJZC01000378">
    <property type="protein sequence ID" value="MPY62157.1"/>
    <property type="molecule type" value="Genomic_DNA"/>
</dbReference>
<dbReference type="InterPro" id="IPR018062">
    <property type="entry name" value="HTH_AraC-typ_CS"/>
</dbReference>
<keyword evidence="1" id="KW-0805">Transcription regulation</keyword>
<gene>
    <name evidence="5" type="ORF">FNH08_34955</name>
</gene>
<dbReference type="AlphaFoldDB" id="A0A5N8XRY6"/>
<keyword evidence="2" id="KW-0238">DNA-binding</keyword>
<proteinExistence type="predicted"/>
<evidence type="ECO:0000259" key="4">
    <source>
        <dbReference type="PROSITE" id="PS01124"/>
    </source>
</evidence>
<dbReference type="PROSITE" id="PS00041">
    <property type="entry name" value="HTH_ARAC_FAMILY_1"/>
    <property type="match status" value="1"/>
</dbReference>
<protein>
    <submittedName>
        <fullName evidence="5">Helix-turn-helix domain-containing protein</fullName>
    </submittedName>
</protein>
<reference evidence="5 6" key="1">
    <citation type="submission" date="2019-07" db="EMBL/GenBank/DDBJ databases">
        <title>New species of Amycolatopsis and Streptomyces.</title>
        <authorList>
            <person name="Duangmal K."/>
            <person name="Teo W.F.A."/>
            <person name="Lipun K."/>
        </authorList>
    </citation>
    <scope>NUCLEOTIDE SEQUENCE [LARGE SCALE GENOMIC DNA]</scope>
    <source>
        <strain evidence="5 6">NBRC 106415</strain>
    </source>
</reference>
<dbReference type="InterPro" id="IPR035418">
    <property type="entry name" value="AraC-bd_2"/>
</dbReference>
<evidence type="ECO:0000313" key="5">
    <source>
        <dbReference type="EMBL" id="MPY62157.1"/>
    </source>
</evidence>
<dbReference type="OrthoDB" id="9799345at2"/>
<evidence type="ECO:0000256" key="1">
    <source>
        <dbReference type="ARBA" id="ARBA00023015"/>
    </source>
</evidence>
<dbReference type="Gene3D" id="1.10.10.60">
    <property type="entry name" value="Homeodomain-like"/>
    <property type="match status" value="1"/>
</dbReference>
<feature type="domain" description="HTH araC/xylS-type" evidence="4">
    <location>
        <begin position="220"/>
        <end position="321"/>
    </location>
</feature>
<name>A0A5N8XRY6_9ACTN</name>
<dbReference type="SMART" id="SM00342">
    <property type="entry name" value="HTH_ARAC"/>
    <property type="match status" value="1"/>
</dbReference>
<accession>A0A5N8XRY6</accession>
<dbReference type="PROSITE" id="PS01124">
    <property type="entry name" value="HTH_ARAC_FAMILY_2"/>
    <property type="match status" value="1"/>
</dbReference>
<organism evidence="5 6">
    <name type="scientific">Streptomyces spongiae</name>
    <dbReference type="NCBI Taxonomy" id="565072"/>
    <lineage>
        <taxon>Bacteria</taxon>
        <taxon>Bacillati</taxon>
        <taxon>Actinomycetota</taxon>
        <taxon>Actinomycetes</taxon>
        <taxon>Kitasatosporales</taxon>
        <taxon>Streptomycetaceae</taxon>
        <taxon>Streptomyces</taxon>
    </lineage>
</organism>
<dbReference type="Proteomes" id="UP000400924">
    <property type="component" value="Unassembled WGS sequence"/>
</dbReference>
<dbReference type="GO" id="GO:0003700">
    <property type="term" value="F:DNA-binding transcription factor activity"/>
    <property type="evidence" value="ECO:0007669"/>
    <property type="project" value="InterPro"/>
</dbReference>
<dbReference type="Pfam" id="PF14525">
    <property type="entry name" value="AraC_binding_2"/>
    <property type="match status" value="1"/>
</dbReference>
<dbReference type="GO" id="GO:0043565">
    <property type="term" value="F:sequence-specific DNA binding"/>
    <property type="evidence" value="ECO:0007669"/>
    <property type="project" value="InterPro"/>
</dbReference>
<dbReference type="RefSeq" id="WP_152775543.1">
    <property type="nucleotide sequence ID" value="NZ_VJZC01000378.1"/>
</dbReference>
<dbReference type="InterPro" id="IPR009057">
    <property type="entry name" value="Homeodomain-like_sf"/>
</dbReference>
<dbReference type="InterPro" id="IPR018060">
    <property type="entry name" value="HTH_AraC"/>
</dbReference>
<dbReference type="PANTHER" id="PTHR46796:SF6">
    <property type="entry name" value="ARAC SUBFAMILY"/>
    <property type="match status" value="1"/>
</dbReference>
<dbReference type="PANTHER" id="PTHR46796">
    <property type="entry name" value="HTH-TYPE TRANSCRIPTIONAL ACTIVATOR RHAS-RELATED"/>
    <property type="match status" value="1"/>
</dbReference>